<dbReference type="InterPro" id="IPR029035">
    <property type="entry name" value="DHS-like_NAD/FAD-binding_dom"/>
</dbReference>
<organism evidence="3 4">
    <name type="scientific">Sporomusa silvacetica DSM 10669</name>
    <dbReference type="NCBI Taxonomy" id="1123289"/>
    <lineage>
        <taxon>Bacteria</taxon>
        <taxon>Bacillati</taxon>
        <taxon>Bacillota</taxon>
        <taxon>Negativicutes</taxon>
        <taxon>Selenomonadales</taxon>
        <taxon>Sporomusaceae</taxon>
        <taxon>Sporomusa</taxon>
    </lineage>
</organism>
<keyword evidence="4" id="KW-1185">Reference proteome</keyword>
<feature type="domain" description="Electron transfer flavoprotein alpha/beta-subunit N-terminal" evidence="2">
    <location>
        <begin position="5"/>
        <end position="174"/>
    </location>
</feature>
<dbReference type="InterPro" id="IPR014729">
    <property type="entry name" value="Rossmann-like_a/b/a_fold"/>
</dbReference>
<accession>A0ABZ3IJY2</accession>
<gene>
    <name evidence="3" type="primary">fixB</name>
    <name evidence="3" type="ORF">SPSIL_018080</name>
</gene>
<evidence type="ECO:0000313" key="4">
    <source>
        <dbReference type="Proteomes" id="UP000216752"/>
    </source>
</evidence>
<dbReference type="InterPro" id="IPR014731">
    <property type="entry name" value="ETF_asu_C"/>
</dbReference>
<protein>
    <submittedName>
        <fullName evidence="3">Protein FixB</fullName>
    </submittedName>
</protein>
<dbReference type="PANTHER" id="PTHR43153">
    <property type="entry name" value="ELECTRON TRANSFER FLAVOPROTEIN ALPHA"/>
    <property type="match status" value="1"/>
</dbReference>
<proteinExistence type="inferred from homology"/>
<dbReference type="Pfam" id="PF01012">
    <property type="entry name" value="ETF"/>
    <property type="match status" value="1"/>
</dbReference>
<dbReference type="Proteomes" id="UP000216752">
    <property type="component" value="Chromosome"/>
</dbReference>
<dbReference type="Gene3D" id="3.40.50.620">
    <property type="entry name" value="HUPs"/>
    <property type="match status" value="1"/>
</dbReference>
<name>A0ABZ3IJY2_9FIRM</name>
<evidence type="ECO:0000256" key="1">
    <source>
        <dbReference type="ARBA" id="ARBA00005817"/>
    </source>
</evidence>
<sequence length="227" mass="23507">MNNWIIIIDERRAGGMLNAARRLGGQVVAAVVGPRALAEDMAKLGFDRVLCFEPAEGVPAEAYAAQVADAAKAEGTKLVLASDAPISRMLLGAIAAKLNASLIGAVRALAVDGEHIVVSRSTAEGKILEDVEVQGPLAVIFDGEDVEVSSAQSAPVELIPVGEPGATLRLIETIEAGSESAGMLTAARVVGVGMGLQSKEDLKLIEELADAMHAEIACTLPVCDDMR</sequence>
<dbReference type="Pfam" id="PF00766">
    <property type="entry name" value="ETF_alpha"/>
    <property type="match status" value="1"/>
</dbReference>
<dbReference type="SMART" id="SM00893">
    <property type="entry name" value="ETF"/>
    <property type="match status" value="1"/>
</dbReference>
<evidence type="ECO:0000259" key="2">
    <source>
        <dbReference type="SMART" id="SM00893"/>
    </source>
</evidence>
<dbReference type="InterPro" id="IPR001308">
    <property type="entry name" value="ETF_a/FixB"/>
</dbReference>
<comment type="similarity">
    <text evidence="1">Belongs to the ETF alpha-subunit/FixB family.</text>
</comment>
<dbReference type="PANTHER" id="PTHR43153:SF1">
    <property type="entry name" value="ELECTRON TRANSFER FLAVOPROTEIN SUBUNIT ALPHA, MITOCHONDRIAL"/>
    <property type="match status" value="1"/>
</dbReference>
<dbReference type="EMBL" id="CP155573">
    <property type="protein sequence ID" value="XFO65668.1"/>
    <property type="molecule type" value="Genomic_DNA"/>
</dbReference>
<reference evidence="3" key="1">
    <citation type="submission" date="2024-05" db="EMBL/GenBank/DDBJ databases">
        <title>Isolation and characterization of Sporomusa carbonis sp. nov., a carboxydotrophic hydrogenogen in the genus of Sporomusa isolated from a charcoal burning pile.</title>
        <authorList>
            <person name="Boeer T."/>
            <person name="Rosenbaum F."/>
            <person name="Eysell L."/>
            <person name="Mueller V."/>
            <person name="Daniel R."/>
            <person name="Poehlein A."/>
        </authorList>
    </citation>
    <scope>NUCLEOTIDE SEQUENCE [LARGE SCALE GENOMIC DNA]</scope>
    <source>
        <strain evidence="3">DSM 10669</strain>
    </source>
</reference>
<dbReference type="InterPro" id="IPR014730">
    <property type="entry name" value="ETF_a/b_N"/>
</dbReference>
<evidence type="ECO:0000313" key="3">
    <source>
        <dbReference type="EMBL" id="XFO65668.1"/>
    </source>
</evidence>
<dbReference type="SUPFAM" id="SSF52402">
    <property type="entry name" value="Adenine nucleotide alpha hydrolases-like"/>
    <property type="match status" value="1"/>
</dbReference>
<dbReference type="Gene3D" id="3.40.50.1220">
    <property type="entry name" value="TPP-binding domain"/>
    <property type="match status" value="1"/>
</dbReference>
<dbReference type="SUPFAM" id="SSF52467">
    <property type="entry name" value="DHS-like NAD/FAD-binding domain"/>
    <property type="match status" value="1"/>
</dbReference>